<sequence>MERAARIAAHLLPGSQAQVPELGAQHTAAPEHGYVVAVLGASGGIGQPLSLLLKLTPGVRELRLYDVAPTAGVAADLSHIATPARVSAHTGPTALADALYGADLVVIPAGVPRKPGMTRDDLFNINAGIVRTLVEGVARFCPRAWLAIISNPVNSTVPIAAEVLKRAGAFNPGRLFGVTTLDVLRANTFAAEVLGLDPETVSVPVIGGHAGATILPVLSAASPPVQLPEDRARALMARIQDAGTEVVKAKAGAGSATLSMAAAAARFAASCLRAMGGDSNVVECAYVASSMVSGLPYFASPLRLGPAGIAEFLPLPHMNALERENFEAMQVELAASIQKGVDFVANPPPTKNCLPTKPQASTVREAPHRPPRMAPTATEVGELLKPLLLKDLRIQCRARGLNPGGSREALLERVRDHMLETGNLELAAEFNGEVAIGVPQAKAAIGADGPIGVNNNNYVRDQGQNVGNFITDRPSSRVLAPPGGVTSWSLGGDVLPPAPKPRPAAGPASHPVELTAVATAQAVPAAVAPSDEGAAAIDGEGGVGHNNNYSRPQGQNVGNFITDKPSSRVLAPPGGGSSIVFG</sequence>
<evidence type="ECO:0000256" key="2">
    <source>
        <dbReference type="ARBA" id="ARBA00011738"/>
    </source>
</evidence>
<dbReference type="InterPro" id="IPR015955">
    <property type="entry name" value="Lactate_DH/Glyco_Ohase_4_C"/>
</dbReference>
<comment type="subunit">
    <text evidence="2">Homodimer.</text>
</comment>
<keyword evidence="11" id="KW-1185">Reference proteome</keyword>
<dbReference type="Gene3D" id="3.40.50.720">
    <property type="entry name" value="NAD(P)-binding Rossmann-like Domain"/>
    <property type="match status" value="1"/>
</dbReference>
<gene>
    <name evidence="10" type="ORF">C2E21_9343</name>
</gene>
<organism evidence="10 11">
    <name type="scientific">Chlorella sorokiniana</name>
    <name type="common">Freshwater green alga</name>
    <dbReference type="NCBI Taxonomy" id="3076"/>
    <lineage>
        <taxon>Eukaryota</taxon>
        <taxon>Viridiplantae</taxon>
        <taxon>Chlorophyta</taxon>
        <taxon>core chlorophytes</taxon>
        <taxon>Trebouxiophyceae</taxon>
        <taxon>Chlorellales</taxon>
        <taxon>Chlorellaceae</taxon>
        <taxon>Chlorella clade</taxon>
        <taxon>Chlorella</taxon>
    </lineage>
</organism>
<accession>A0A2P6TBP9</accession>
<evidence type="ECO:0000256" key="7">
    <source>
        <dbReference type="ARBA" id="ARBA00048313"/>
    </source>
</evidence>
<dbReference type="InterPro" id="IPR001236">
    <property type="entry name" value="Lactate/malate_DH_N"/>
</dbReference>
<dbReference type="OrthoDB" id="4069699at2759"/>
<comment type="similarity">
    <text evidence="1">Belongs to the LDH/MDH superfamily. MDH type 1 family.</text>
</comment>
<proteinExistence type="inferred from homology"/>
<dbReference type="Gene3D" id="3.90.110.10">
    <property type="entry name" value="Lactate dehydrogenase/glycoside hydrolase, family 4, C-terminal"/>
    <property type="match status" value="1"/>
</dbReference>
<dbReference type="EC" id="1.1.1.37" evidence="3"/>
<evidence type="ECO:0000256" key="8">
    <source>
        <dbReference type="SAM" id="MobiDB-lite"/>
    </source>
</evidence>
<comment type="caution">
    <text evidence="10">The sequence shown here is derived from an EMBL/GenBank/DDBJ whole genome shotgun (WGS) entry which is preliminary data.</text>
</comment>
<dbReference type="SUPFAM" id="SSF56327">
    <property type="entry name" value="LDH C-terminal domain-like"/>
    <property type="match status" value="1"/>
</dbReference>
<dbReference type="EMBL" id="LHPG02000026">
    <property type="protein sequence ID" value="PRW18311.1"/>
    <property type="molecule type" value="Genomic_DNA"/>
</dbReference>
<keyword evidence="6" id="KW-0520">NAD</keyword>
<evidence type="ECO:0000256" key="1">
    <source>
        <dbReference type="ARBA" id="ARBA00008824"/>
    </source>
</evidence>
<feature type="region of interest" description="Disordered" evidence="8">
    <location>
        <begin position="349"/>
        <end position="374"/>
    </location>
</feature>
<reference evidence="10 11" key="1">
    <citation type="journal article" date="2018" name="Plant J.">
        <title>Genome sequences of Chlorella sorokiniana UTEX 1602 and Micractinium conductrix SAG 241.80: implications to maltose excretion by a green alga.</title>
        <authorList>
            <person name="Arriola M.B."/>
            <person name="Velmurugan N."/>
            <person name="Zhang Y."/>
            <person name="Plunkett M.H."/>
            <person name="Hondzo H."/>
            <person name="Barney B.M."/>
        </authorList>
    </citation>
    <scope>NUCLEOTIDE SEQUENCE [LARGE SCALE GENOMIC DNA]</scope>
    <source>
        <strain evidence="11">UTEX 1602</strain>
    </source>
</reference>
<dbReference type="GO" id="GO:0009507">
    <property type="term" value="C:chloroplast"/>
    <property type="evidence" value="ECO:0007669"/>
    <property type="project" value="TreeGrafter"/>
</dbReference>
<name>A0A2P6TBP9_CHLSO</name>
<dbReference type="GO" id="GO:0030060">
    <property type="term" value="F:L-malate dehydrogenase (NAD+) activity"/>
    <property type="evidence" value="ECO:0007669"/>
    <property type="project" value="UniProtKB-EC"/>
</dbReference>
<dbReference type="SUPFAM" id="SSF51735">
    <property type="entry name" value="NAD(P)-binding Rossmann-fold domains"/>
    <property type="match status" value="1"/>
</dbReference>
<dbReference type="InterPro" id="IPR010097">
    <property type="entry name" value="Malate_DH_type1"/>
</dbReference>
<evidence type="ECO:0000313" key="10">
    <source>
        <dbReference type="EMBL" id="PRW18311.1"/>
    </source>
</evidence>
<comment type="catalytic activity">
    <reaction evidence="7">
        <text>(S)-malate + NAD(+) = oxaloacetate + NADH + H(+)</text>
        <dbReference type="Rhea" id="RHEA:21432"/>
        <dbReference type="ChEBI" id="CHEBI:15378"/>
        <dbReference type="ChEBI" id="CHEBI:15589"/>
        <dbReference type="ChEBI" id="CHEBI:16452"/>
        <dbReference type="ChEBI" id="CHEBI:57540"/>
        <dbReference type="ChEBI" id="CHEBI:57945"/>
        <dbReference type="EC" id="1.1.1.37"/>
    </reaction>
</comment>
<dbReference type="Pfam" id="PF00056">
    <property type="entry name" value="Ldh_1_N"/>
    <property type="match status" value="1"/>
</dbReference>
<feature type="domain" description="SAP" evidence="9">
    <location>
        <begin position="384"/>
        <end position="418"/>
    </location>
</feature>
<evidence type="ECO:0000256" key="5">
    <source>
        <dbReference type="ARBA" id="ARBA00023002"/>
    </source>
</evidence>
<feature type="compositionally biased region" description="Gly residues" evidence="8">
    <location>
        <begin position="573"/>
        <end position="582"/>
    </location>
</feature>
<dbReference type="NCBIfam" id="TIGR01772">
    <property type="entry name" value="MDH_euk_gproteo"/>
    <property type="match status" value="1"/>
</dbReference>
<dbReference type="Proteomes" id="UP000239899">
    <property type="component" value="Unassembled WGS sequence"/>
</dbReference>
<keyword evidence="4" id="KW-0816">Tricarboxylic acid cycle</keyword>
<dbReference type="PANTHER" id="PTHR11540:SF71">
    <property type="entry name" value="MALATE DEHYDROGENASE 1, PEROXISOMAL"/>
    <property type="match status" value="1"/>
</dbReference>
<protein>
    <recommendedName>
        <fullName evidence="3">malate dehydrogenase</fullName>
        <ecNumber evidence="3">1.1.1.37</ecNumber>
    </recommendedName>
</protein>
<feature type="compositionally biased region" description="Polar residues" evidence="8">
    <location>
        <begin position="545"/>
        <end position="559"/>
    </location>
</feature>
<dbReference type="InterPro" id="IPR036291">
    <property type="entry name" value="NAD(P)-bd_dom_sf"/>
</dbReference>
<dbReference type="Pfam" id="PF02866">
    <property type="entry name" value="Ldh_1_C"/>
    <property type="match status" value="1"/>
</dbReference>
<dbReference type="CDD" id="cd01337">
    <property type="entry name" value="MDH_glyoxysomal_mitochondrial"/>
    <property type="match status" value="1"/>
</dbReference>
<evidence type="ECO:0000256" key="6">
    <source>
        <dbReference type="ARBA" id="ARBA00023027"/>
    </source>
</evidence>
<dbReference type="FunFam" id="3.90.110.10:FF:000001">
    <property type="entry name" value="Malate dehydrogenase"/>
    <property type="match status" value="1"/>
</dbReference>
<evidence type="ECO:0000259" key="9">
    <source>
        <dbReference type="PROSITE" id="PS50800"/>
    </source>
</evidence>
<dbReference type="InterPro" id="IPR003034">
    <property type="entry name" value="SAP_dom"/>
</dbReference>
<dbReference type="PANTHER" id="PTHR11540">
    <property type="entry name" value="MALATE AND LACTATE DEHYDROGENASE"/>
    <property type="match status" value="1"/>
</dbReference>
<evidence type="ECO:0000256" key="4">
    <source>
        <dbReference type="ARBA" id="ARBA00022532"/>
    </source>
</evidence>
<dbReference type="InterPro" id="IPR022383">
    <property type="entry name" value="Lactate/malate_DH_C"/>
</dbReference>
<dbReference type="GO" id="GO:0006099">
    <property type="term" value="P:tricarboxylic acid cycle"/>
    <property type="evidence" value="ECO:0007669"/>
    <property type="project" value="UniProtKB-KW"/>
</dbReference>
<feature type="region of interest" description="Disordered" evidence="8">
    <location>
        <begin position="533"/>
        <end position="582"/>
    </location>
</feature>
<evidence type="ECO:0000313" key="11">
    <source>
        <dbReference type="Proteomes" id="UP000239899"/>
    </source>
</evidence>
<keyword evidence="5" id="KW-0560">Oxidoreductase</keyword>
<evidence type="ECO:0000256" key="3">
    <source>
        <dbReference type="ARBA" id="ARBA00012995"/>
    </source>
</evidence>
<dbReference type="STRING" id="3076.A0A2P6TBP9"/>
<dbReference type="AlphaFoldDB" id="A0A2P6TBP9"/>
<dbReference type="FunFam" id="3.40.50.720:FF:000013">
    <property type="entry name" value="Malate dehydrogenase"/>
    <property type="match status" value="1"/>
</dbReference>
<dbReference type="PROSITE" id="PS50800">
    <property type="entry name" value="SAP"/>
    <property type="match status" value="1"/>
</dbReference>